<reference evidence="3" key="2">
    <citation type="journal article" date="2018" name="Nat. Commun.">
        <title>Extreme sensitivity to ultraviolet light in the fungal pathogen causing white-nose syndrome of bats.</title>
        <authorList>
            <person name="Palmer J.M."/>
            <person name="Drees K.P."/>
            <person name="Foster J.T."/>
            <person name="Lindner D.L."/>
        </authorList>
    </citation>
    <scope>NUCLEOTIDE SEQUENCE [LARGE SCALE GENOMIC DNA]</scope>
    <source>
        <strain evidence="3">UAMH 10579</strain>
    </source>
</reference>
<evidence type="ECO:0000313" key="2">
    <source>
        <dbReference type="EMBL" id="OBT99661.1"/>
    </source>
</evidence>
<proteinExistence type="predicted"/>
<feature type="region of interest" description="Disordered" evidence="1">
    <location>
        <begin position="1"/>
        <end position="28"/>
    </location>
</feature>
<feature type="compositionally biased region" description="Basic residues" evidence="1">
    <location>
        <begin position="14"/>
        <end position="28"/>
    </location>
</feature>
<sequence>MVIPGVTPVPSFPKNRRRMRRGARKRHALSRKVDPRDEYLEGAFLAHDTAFLPLSGPFPGGAQPQSLERSWLAWMAHEVRREEEDEQCRLFGGDADDDALRALGILYDSIRDDGEKKSEAPTLESGVFTAGVNNEDTKDGDKDEAKDKDVNFPPLPYRLYNVLSKPAKLSKTMRRHNSRRSPLTIPTPPLLSSYLMDDSEILRLTTLQSPQEPAEKETQTLQHQSLPTTHASFPTQFPVPLHTPGATDGTDKPTATLITTTKLADPSWTFIPQDPDWVLLDDDS</sequence>
<protein>
    <submittedName>
        <fullName evidence="2">Uncharacterized protein</fullName>
    </submittedName>
</protein>
<name>A0A1B8GUZ4_9PEZI</name>
<organism evidence="2 3">
    <name type="scientific">Pseudogymnoascus verrucosus</name>
    <dbReference type="NCBI Taxonomy" id="342668"/>
    <lineage>
        <taxon>Eukaryota</taxon>
        <taxon>Fungi</taxon>
        <taxon>Dikarya</taxon>
        <taxon>Ascomycota</taxon>
        <taxon>Pezizomycotina</taxon>
        <taxon>Leotiomycetes</taxon>
        <taxon>Thelebolales</taxon>
        <taxon>Thelebolaceae</taxon>
        <taxon>Pseudogymnoascus</taxon>
    </lineage>
</organism>
<dbReference type="OrthoDB" id="3439049at2759"/>
<dbReference type="EMBL" id="KV460211">
    <property type="protein sequence ID" value="OBT99661.1"/>
    <property type="molecule type" value="Genomic_DNA"/>
</dbReference>
<feature type="region of interest" description="Disordered" evidence="1">
    <location>
        <begin position="130"/>
        <end position="150"/>
    </location>
</feature>
<dbReference type="RefSeq" id="XP_018133394.1">
    <property type="nucleotide sequence ID" value="XM_018271655.2"/>
</dbReference>
<reference evidence="2 3" key="1">
    <citation type="submission" date="2016-03" db="EMBL/GenBank/DDBJ databases">
        <title>Comparative genomics of Pseudogymnoascus destructans, the fungus causing white-nose syndrome of bats.</title>
        <authorList>
            <person name="Palmer J.M."/>
            <person name="Drees K.P."/>
            <person name="Foster J.T."/>
            <person name="Lindner D.L."/>
        </authorList>
    </citation>
    <scope>NUCLEOTIDE SEQUENCE [LARGE SCALE GENOMIC DNA]</scope>
    <source>
        <strain evidence="2 3">UAMH 10579</strain>
    </source>
</reference>
<keyword evidence="3" id="KW-1185">Reference proteome</keyword>
<feature type="compositionally biased region" description="Basic and acidic residues" evidence="1">
    <location>
        <begin position="135"/>
        <end position="150"/>
    </location>
</feature>
<evidence type="ECO:0000313" key="3">
    <source>
        <dbReference type="Proteomes" id="UP000091956"/>
    </source>
</evidence>
<dbReference type="AlphaFoldDB" id="A0A1B8GUZ4"/>
<accession>A0A1B8GUZ4</accession>
<dbReference type="Proteomes" id="UP000091956">
    <property type="component" value="Unassembled WGS sequence"/>
</dbReference>
<gene>
    <name evidence="2" type="ORF">VE01_02144</name>
</gene>
<feature type="compositionally biased region" description="Polar residues" evidence="1">
    <location>
        <begin position="219"/>
        <end position="235"/>
    </location>
</feature>
<dbReference type="GeneID" id="28835530"/>
<evidence type="ECO:0000256" key="1">
    <source>
        <dbReference type="SAM" id="MobiDB-lite"/>
    </source>
</evidence>
<feature type="region of interest" description="Disordered" evidence="1">
    <location>
        <begin position="209"/>
        <end position="254"/>
    </location>
</feature>